<accession>A0A2P8ELD1</accession>
<dbReference type="Proteomes" id="UP000242133">
    <property type="component" value="Unassembled WGS sequence"/>
</dbReference>
<organism evidence="2 3">
    <name type="scientific">Marinobacterium halophilum</name>
    <dbReference type="NCBI Taxonomy" id="267374"/>
    <lineage>
        <taxon>Bacteria</taxon>
        <taxon>Pseudomonadati</taxon>
        <taxon>Pseudomonadota</taxon>
        <taxon>Gammaproteobacteria</taxon>
        <taxon>Oceanospirillales</taxon>
        <taxon>Oceanospirillaceae</taxon>
        <taxon>Marinobacterium</taxon>
    </lineage>
</organism>
<evidence type="ECO:0000256" key="1">
    <source>
        <dbReference type="SAM" id="SignalP"/>
    </source>
</evidence>
<dbReference type="EMBL" id="PYGI01000027">
    <property type="protein sequence ID" value="PSL10241.1"/>
    <property type="molecule type" value="Genomic_DNA"/>
</dbReference>
<proteinExistence type="predicted"/>
<keyword evidence="1" id="KW-0732">Signal</keyword>
<evidence type="ECO:0000313" key="3">
    <source>
        <dbReference type="Proteomes" id="UP000242133"/>
    </source>
</evidence>
<feature type="signal peptide" evidence="1">
    <location>
        <begin position="1"/>
        <end position="31"/>
    </location>
</feature>
<dbReference type="AlphaFoldDB" id="A0A2P8ELD1"/>
<sequence>MYDQTRTSGMKKWLSAVALASVVALPGIAQARDVTIATQLSHYRGDGAYLAIYLTDSAGQYQKTLWVAGKKSKYYKHLSDWARGSHNSRAEYDGRTGASITRGETLQITVNLDDALIDSGYRILVDSAVEDMRDRPADIMAPLTTAGAGKPVTGQGYVQSLTYTF</sequence>
<keyword evidence="3" id="KW-1185">Reference proteome</keyword>
<dbReference type="InterPro" id="IPR014469">
    <property type="entry name" value="DUF2271"/>
</dbReference>
<dbReference type="Pfam" id="PF10029">
    <property type="entry name" value="DUF2271"/>
    <property type="match status" value="1"/>
</dbReference>
<feature type="chain" id="PRO_5015184991" evidence="1">
    <location>
        <begin position="32"/>
        <end position="165"/>
    </location>
</feature>
<name>A0A2P8ELD1_9GAMM</name>
<comment type="caution">
    <text evidence="2">The sequence shown here is derived from an EMBL/GenBank/DDBJ whole genome shotgun (WGS) entry which is preliminary data.</text>
</comment>
<dbReference type="RefSeq" id="WP_245912715.1">
    <property type="nucleotide sequence ID" value="NZ_PYGI01000027.1"/>
</dbReference>
<evidence type="ECO:0000313" key="2">
    <source>
        <dbReference type="EMBL" id="PSL10241.1"/>
    </source>
</evidence>
<reference evidence="2 3" key="1">
    <citation type="submission" date="2018-03" db="EMBL/GenBank/DDBJ databases">
        <title>Genomic Encyclopedia of Archaeal and Bacterial Type Strains, Phase II (KMG-II): from individual species to whole genera.</title>
        <authorList>
            <person name="Goeker M."/>
        </authorList>
    </citation>
    <scope>NUCLEOTIDE SEQUENCE [LARGE SCALE GENOMIC DNA]</scope>
    <source>
        <strain evidence="2 3">DSM 17586</strain>
    </source>
</reference>
<gene>
    <name evidence="2" type="ORF">CLV44_1273</name>
</gene>
<protein>
    <submittedName>
        <fullName evidence="2">Uncharacterized protein DUF2271</fullName>
    </submittedName>
</protein>